<accession>A0A127JXE4</accession>
<proteinExistence type="predicted"/>
<evidence type="ECO:0000313" key="2">
    <source>
        <dbReference type="Proteomes" id="UP000070433"/>
    </source>
</evidence>
<evidence type="ECO:0000313" key="1">
    <source>
        <dbReference type="EMBL" id="AMO24678.1"/>
    </source>
</evidence>
<keyword evidence="2" id="KW-1185">Reference proteome</keyword>
<sequence length="209" mass="23451">MSKKTWAIAVLALAGVMGLLALQSGSGGRKQEQLTILDPARVVVLRTPGGMLEVATIEKIEEFGWQVSYTCRPLDCSILGRTVSRIRVPVHYTYRVPLAESWQLDLEDGQYVLRLPAPEPMLPPTMDTSKAELQVKGQWSAPPKIETVESMLRNFRPELDRRANQPEYLALQRAHAEKTVAEFAQKWMREQIKTPARPVKVVFRDAGSG</sequence>
<dbReference type="AlphaFoldDB" id="A0A127JXE4"/>
<dbReference type="OrthoDB" id="8911849at2"/>
<reference evidence="1 2" key="1">
    <citation type="journal article" date="2014" name="Int. J. Syst. Evol. Microbiol.">
        <title>Ramlibacter solisilvae sp. nov., isolated from forest soil, and emended description of the genus Ramlibacter.</title>
        <authorList>
            <person name="Lee H.J."/>
            <person name="Lee S.H."/>
            <person name="Lee S.S."/>
            <person name="Lee J.S."/>
            <person name="Kim Y."/>
            <person name="Kim S.C."/>
            <person name="Jeon C.O."/>
        </authorList>
    </citation>
    <scope>NUCLEOTIDE SEQUENCE [LARGE SCALE GENOMIC DNA]</scope>
    <source>
        <strain evidence="1 2">5-10</strain>
    </source>
</reference>
<gene>
    <name evidence="1" type="ORF">UC35_19860</name>
</gene>
<dbReference type="RefSeq" id="WP_061502775.1">
    <property type="nucleotide sequence ID" value="NZ_CP010951.1"/>
</dbReference>
<name>A0A127JXE4_9BURK</name>
<protein>
    <recommendedName>
        <fullName evidence="3">DUF4230 domain-containing protein</fullName>
    </recommendedName>
</protein>
<evidence type="ECO:0008006" key="3">
    <source>
        <dbReference type="Google" id="ProtNLM"/>
    </source>
</evidence>
<dbReference type="EMBL" id="CP010951">
    <property type="protein sequence ID" value="AMO24678.1"/>
    <property type="molecule type" value="Genomic_DNA"/>
</dbReference>
<dbReference type="Proteomes" id="UP000070433">
    <property type="component" value="Chromosome"/>
</dbReference>
<organism evidence="1 2">
    <name type="scientific">Ramlibacter tataouinensis</name>
    <dbReference type="NCBI Taxonomy" id="94132"/>
    <lineage>
        <taxon>Bacteria</taxon>
        <taxon>Pseudomonadati</taxon>
        <taxon>Pseudomonadota</taxon>
        <taxon>Betaproteobacteria</taxon>
        <taxon>Burkholderiales</taxon>
        <taxon>Comamonadaceae</taxon>
        <taxon>Ramlibacter</taxon>
    </lineage>
</organism>